<dbReference type="PANTHER" id="PTHR10366">
    <property type="entry name" value="NAD DEPENDENT EPIMERASE/DEHYDRATASE"/>
    <property type="match status" value="1"/>
</dbReference>
<evidence type="ECO:0000313" key="5">
    <source>
        <dbReference type="Proteomes" id="UP000308768"/>
    </source>
</evidence>
<dbReference type="Gene3D" id="3.40.50.720">
    <property type="entry name" value="NAD(P)-binding Rossmann-like Domain"/>
    <property type="match status" value="1"/>
</dbReference>
<protein>
    <recommendedName>
        <fullName evidence="3">NAD-dependent epimerase/dehydratase domain-containing protein</fullName>
    </recommendedName>
</protein>
<keyword evidence="5" id="KW-1185">Reference proteome</keyword>
<dbReference type="STRING" id="331657.A0A4V5NG77"/>
<evidence type="ECO:0000256" key="2">
    <source>
        <dbReference type="ARBA" id="ARBA00023445"/>
    </source>
</evidence>
<dbReference type="InterPro" id="IPR001509">
    <property type="entry name" value="Epimerase_deHydtase"/>
</dbReference>
<evidence type="ECO:0000256" key="1">
    <source>
        <dbReference type="ARBA" id="ARBA00023002"/>
    </source>
</evidence>
<dbReference type="GO" id="GO:0016616">
    <property type="term" value="F:oxidoreductase activity, acting on the CH-OH group of donors, NAD or NADP as acceptor"/>
    <property type="evidence" value="ECO:0007669"/>
    <property type="project" value="TreeGrafter"/>
</dbReference>
<dbReference type="Pfam" id="PF01370">
    <property type="entry name" value="Epimerase"/>
    <property type="match status" value="1"/>
</dbReference>
<dbReference type="PANTHER" id="PTHR10366:SF564">
    <property type="entry name" value="STEROL-4-ALPHA-CARBOXYLATE 3-DEHYDROGENASE, DECARBOXYLATING"/>
    <property type="match status" value="1"/>
</dbReference>
<evidence type="ECO:0000259" key="3">
    <source>
        <dbReference type="Pfam" id="PF01370"/>
    </source>
</evidence>
<organism evidence="4 5">
    <name type="scientific">Cryomyces minteri</name>
    <dbReference type="NCBI Taxonomy" id="331657"/>
    <lineage>
        <taxon>Eukaryota</taxon>
        <taxon>Fungi</taxon>
        <taxon>Dikarya</taxon>
        <taxon>Ascomycota</taxon>
        <taxon>Pezizomycotina</taxon>
        <taxon>Dothideomycetes</taxon>
        <taxon>Dothideomycetes incertae sedis</taxon>
        <taxon>Cryomyces</taxon>
    </lineage>
</organism>
<dbReference type="SUPFAM" id="SSF51735">
    <property type="entry name" value="NAD(P)-binding Rossmann-fold domains"/>
    <property type="match status" value="1"/>
</dbReference>
<sequence>MAPRRVLLTGANGFIGAHILSQLLDRDVSVRAVVRSEAKASALRADFASHASQLDFAVVPDMTADGAYTDALRSTDAPFDAVIHTASPFLYKAVSSNLDFMNPAVRGTTEVLKAVKAHAGSVERVIVTSSFAAVAPLADQAAMTGKVYTEADWNPITWEQAVQDESNRNAAYQGSKKFAEEAAWKFLETEKPNFDIVTFTPPMVYGPLQHTVKKISDLNQSNDRIYRLFIDSSKNAELPVNGIYLYTDPRDLAAAHVSAVFTPAASNQRFLICAGQVSSQRISDILRAHVPELAERAPIGTPGKDSLPENPYGASTQQTVKRHNFQNQRTLFMPHAETDGSMSQSMTNGEKPSSQFISHLTSYPVVSDSIETYKSNPYGAKSLDLAHATYDRFAAPVMRHLQGPYSYVAPYVAKADEIADGGLGKVDDKFPIVKEDTSKILDDVKQTAFLPFRLAAETRDYAFKTYNEEYKKQGDQGVIGFGKAVIYTNLRFTGMVFQKIADFLGHSQEVAKQKGQEAKEKTEEKMNN</sequence>
<reference evidence="4 5" key="1">
    <citation type="submission" date="2017-03" db="EMBL/GenBank/DDBJ databases">
        <title>Genomes of endolithic fungi from Antarctica.</title>
        <authorList>
            <person name="Coleine C."/>
            <person name="Masonjones S."/>
            <person name="Stajich J.E."/>
        </authorList>
    </citation>
    <scope>NUCLEOTIDE SEQUENCE [LARGE SCALE GENOMIC DNA]</scope>
    <source>
        <strain evidence="4 5">CCFEE 5187</strain>
    </source>
</reference>
<dbReference type="InterPro" id="IPR036291">
    <property type="entry name" value="NAD(P)-bd_dom_sf"/>
</dbReference>
<dbReference type="OrthoDB" id="376826at2759"/>
<gene>
    <name evidence="4" type="ORF">B0A49_04756</name>
</gene>
<comment type="similarity">
    <text evidence="2">Belongs to the NAD(P)-dependent epimerase/dehydratase family. Dihydroflavonol-4-reductase subfamily.</text>
</comment>
<accession>A0A4V5NG77</accession>
<dbReference type="InterPro" id="IPR050425">
    <property type="entry name" value="NAD(P)_dehydrat-like"/>
</dbReference>
<comment type="caution">
    <text evidence="4">The sequence shown here is derived from an EMBL/GenBank/DDBJ whole genome shotgun (WGS) entry which is preliminary data.</text>
</comment>
<dbReference type="Proteomes" id="UP000308768">
    <property type="component" value="Unassembled WGS sequence"/>
</dbReference>
<dbReference type="AlphaFoldDB" id="A0A4V5NG77"/>
<name>A0A4V5NG77_9PEZI</name>
<proteinExistence type="inferred from homology"/>
<dbReference type="EMBL" id="NAJN01000398">
    <property type="protein sequence ID" value="TKA73929.1"/>
    <property type="molecule type" value="Genomic_DNA"/>
</dbReference>
<feature type="domain" description="NAD-dependent epimerase/dehydratase" evidence="3">
    <location>
        <begin position="6"/>
        <end position="217"/>
    </location>
</feature>
<evidence type="ECO:0000313" key="4">
    <source>
        <dbReference type="EMBL" id="TKA73929.1"/>
    </source>
</evidence>
<keyword evidence="1" id="KW-0560">Oxidoreductase</keyword>